<dbReference type="GO" id="GO:0005634">
    <property type="term" value="C:nucleus"/>
    <property type="evidence" value="ECO:0007669"/>
    <property type="project" value="UniProtKB-SubCell"/>
</dbReference>
<sequence length="720" mass="78543">MKTDSEEVGGVVEAEAGARPSTPPPQFPKRRRQTSPKCDKKRAKRSAAADIIFDYVKQQGLLTEGDMKPFREVLSNPLPVVFRVSVLEGVVPGYLKHQLTNWRTFLMSEEAQRPAEPEPTSDPMEPERPPEAIVTPIKLEPPRPLDWTPGERIWYFEDSRRAVRKLPALQRFKAFLERETNAGHIVRQEAVSMLPPLLLGVRAGHRVLDMCAAPGSKTTQLLEDIVSTAGDGEARMEVSGLVVANDVDKGRACLLAARVKKLLVPSVVVTTHGGQQLPFPDGFFDRVLCDAPCTGDGTVRKSPKLKWRSARGVPTACLQTELCLHSLRLTAVGGLTSYSTCSMNPVEDEAVVAEVLRRCGDSVEIVDTSDWFPEVTRRPGIPRWKVEDVDFPGVFYDSSEAVPEARRWRMPALCFHNGRSNKEGGHDLRRCWRLFPHLQNTGGFFIALLRKKAPLPPGSLDNIPAPPDVFGSEKAKLLQKERAAEAEEGAKKGAGAEDGEAVDLQDEAADTEDVEDRYVPLLQSEQGRAVWATISEFYDIDESFPTAQLLVRSKACCNINFVSRDVSRALETMEKEVTGRNAGAPESSVVSAGIRLFVSCSASSATAGVNTRIAGLAGAEVLAQYMQRNRLDVARNDLICLFKQQRHMAGELGDAMPTVAEKIGTVACSSTCVLVCSNTGTGRPICVPVYKGVSGNLSVLVKPANAVVIMEALEHGGDSV</sequence>
<keyword evidence="5 10" id="KW-0808">Transferase</keyword>
<evidence type="ECO:0000256" key="2">
    <source>
        <dbReference type="ARBA" id="ARBA00007494"/>
    </source>
</evidence>
<comment type="subcellular location">
    <subcellularLocation>
        <location evidence="1">Nucleus</location>
    </subcellularLocation>
</comment>
<feature type="compositionally biased region" description="Basic residues" evidence="11">
    <location>
        <begin position="28"/>
        <end position="43"/>
    </location>
</feature>
<gene>
    <name evidence="13" type="ORF">CYMTET_28372</name>
</gene>
<keyword evidence="14" id="KW-1185">Reference proteome</keyword>
<feature type="binding site" evidence="10">
    <location>
        <position position="246"/>
    </location>
    <ligand>
        <name>S-adenosyl-L-methionine</name>
        <dbReference type="ChEBI" id="CHEBI:59789"/>
    </ligand>
</feature>
<keyword evidence="7" id="KW-0819">tRNA processing</keyword>
<dbReference type="Proteomes" id="UP001190700">
    <property type="component" value="Unassembled WGS sequence"/>
</dbReference>
<accession>A0AAE0FN29</accession>
<dbReference type="Pfam" id="PF25376">
    <property type="entry name" value="Pre-PUA_NSUN2"/>
    <property type="match status" value="1"/>
</dbReference>
<dbReference type="InterPro" id="IPR023270">
    <property type="entry name" value="RCMT_NCL1"/>
</dbReference>
<feature type="compositionally biased region" description="Acidic residues" evidence="11">
    <location>
        <begin position="497"/>
        <end position="511"/>
    </location>
</feature>
<dbReference type="SUPFAM" id="SSF53335">
    <property type="entry name" value="S-adenosyl-L-methionine-dependent methyltransferases"/>
    <property type="match status" value="1"/>
</dbReference>
<evidence type="ECO:0000259" key="12">
    <source>
        <dbReference type="PROSITE" id="PS51686"/>
    </source>
</evidence>
<dbReference type="PRINTS" id="PR02011">
    <property type="entry name" value="RCMTNCL1"/>
</dbReference>
<dbReference type="Gene3D" id="3.40.50.150">
    <property type="entry name" value="Vaccinia Virus protein VP39"/>
    <property type="match status" value="1"/>
</dbReference>
<comment type="caution">
    <text evidence="10">Lacks conserved residue(s) required for the propagation of feature annotation.</text>
</comment>
<evidence type="ECO:0000313" key="13">
    <source>
        <dbReference type="EMBL" id="KAK3262793.1"/>
    </source>
</evidence>
<dbReference type="InterPro" id="IPR029063">
    <property type="entry name" value="SAM-dependent_MTases_sf"/>
</dbReference>
<comment type="similarity">
    <text evidence="2 10">Belongs to the class I-like SAM-binding methyltransferase superfamily. RsmB/NOP family.</text>
</comment>
<evidence type="ECO:0000256" key="3">
    <source>
        <dbReference type="ARBA" id="ARBA00022555"/>
    </source>
</evidence>
<protein>
    <recommendedName>
        <fullName evidence="12">SAM-dependent MTase RsmB/NOP-type domain-containing protein</fullName>
    </recommendedName>
</protein>
<feature type="active site" description="Nucleophile" evidence="10">
    <location>
        <position position="341"/>
    </location>
</feature>
<reference evidence="13 14" key="1">
    <citation type="journal article" date="2015" name="Genome Biol. Evol.">
        <title>Comparative Genomics of a Bacterivorous Green Alga Reveals Evolutionary Causalities and Consequences of Phago-Mixotrophic Mode of Nutrition.</title>
        <authorList>
            <person name="Burns J.A."/>
            <person name="Paasch A."/>
            <person name="Narechania A."/>
            <person name="Kim E."/>
        </authorList>
    </citation>
    <scope>NUCLEOTIDE SEQUENCE [LARGE SCALE GENOMIC DNA]</scope>
    <source>
        <strain evidence="13 14">PLY_AMNH</strain>
    </source>
</reference>
<dbReference type="InterPro" id="IPR018314">
    <property type="entry name" value="RsmB/NOL1/NOP2-like_CS"/>
</dbReference>
<keyword evidence="4 10" id="KW-0489">Methyltransferase</keyword>
<evidence type="ECO:0000256" key="10">
    <source>
        <dbReference type="PROSITE-ProRule" id="PRU01023"/>
    </source>
</evidence>
<dbReference type="EMBL" id="LGRX02015946">
    <property type="protein sequence ID" value="KAK3262793.1"/>
    <property type="molecule type" value="Genomic_DNA"/>
</dbReference>
<evidence type="ECO:0000256" key="8">
    <source>
        <dbReference type="ARBA" id="ARBA00022884"/>
    </source>
</evidence>
<feature type="region of interest" description="Disordered" evidence="11">
    <location>
        <begin position="1"/>
        <end position="43"/>
    </location>
</feature>
<keyword evidence="9" id="KW-0539">Nucleus</keyword>
<evidence type="ECO:0000256" key="5">
    <source>
        <dbReference type="ARBA" id="ARBA00022679"/>
    </source>
</evidence>
<dbReference type="InterPro" id="IPR001678">
    <property type="entry name" value="MeTrfase_RsmB-F_NOP2_dom"/>
</dbReference>
<evidence type="ECO:0000256" key="9">
    <source>
        <dbReference type="ARBA" id="ARBA00023242"/>
    </source>
</evidence>
<dbReference type="InterPro" id="IPR023267">
    <property type="entry name" value="RCMT"/>
</dbReference>
<dbReference type="InterPro" id="IPR057285">
    <property type="entry name" value="Pre-PUA_NSUN2"/>
</dbReference>
<feature type="compositionally biased region" description="Low complexity" evidence="11">
    <location>
        <begin position="8"/>
        <end position="18"/>
    </location>
</feature>
<comment type="caution">
    <text evidence="13">The sequence shown here is derived from an EMBL/GenBank/DDBJ whole genome shotgun (WGS) entry which is preliminary data.</text>
</comment>
<dbReference type="PROSITE" id="PS51686">
    <property type="entry name" value="SAM_MT_RSMB_NOP"/>
    <property type="match status" value="1"/>
</dbReference>
<dbReference type="GO" id="GO:0000049">
    <property type="term" value="F:tRNA binding"/>
    <property type="evidence" value="ECO:0007669"/>
    <property type="project" value="UniProtKB-KW"/>
</dbReference>
<evidence type="ECO:0000256" key="11">
    <source>
        <dbReference type="SAM" id="MobiDB-lite"/>
    </source>
</evidence>
<evidence type="ECO:0000256" key="7">
    <source>
        <dbReference type="ARBA" id="ARBA00022694"/>
    </source>
</evidence>
<dbReference type="InterPro" id="IPR049560">
    <property type="entry name" value="MeTrfase_RsmB-F_NOP2_cat"/>
</dbReference>
<name>A0AAE0FN29_9CHLO</name>
<keyword evidence="8 10" id="KW-0694">RNA-binding</keyword>
<evidence type="ECO:0000256" key="1">
    <source>
        <dbReference type="ARBA" id="ARBA00004123"/>
    </source>
</evidence>
<keyword evidence="3" id="KW-0820">tRNA-binding</keyword>
<feature type="compositionally biased region" description="Basic and acidic residues" evidence="11">
    <location>
        <begin position="481"/>
        <end position="495"/>
    </location>
</feature>
<feature type="domain" description="SAM-dependent MTase RsmB/NOP-type" evidence="12">
    <location>
        <begin position="120"/>
        <end position="452"/>
    </location>
</feature>
<proteinExistence type="inferred from homology"/>
<dbReference type="PANTHER" id="PTHR22808">
    <property type="entry name" value="NCL1 YEAST -RELATED NOL1/NOP2/FMU SUN DOMAIN-CONTAINING"/>
    <property type="match status" value="1"/>
</dbReference>
<organism evidence="13 14">
    <name type="scientific">Cymbomonas tetramitiformis</name>
    <dbReference type="NCBI Taxonomy" id="36881"/>
    <lineage>
        <taxon>Eukaryota</taxon>
        <taxon>Viridiplantae</taxon>
        <taxon>Chlorophyta</taxon>
        <taxon>Pyramimonadophyceae</taxon>
        <taxon>Pyramimonadales</taxon>
        <taxon>Pyramimonadaceae</taxon>
        <taxon>Cymbomonas</taxon>
    </lineage>
</organism>
<dbReference type="AlphaFoldDB" id="A0AAE0FN29"/>
<dbReference type="Pfam" id="PF01189">
    <property type="entry name" value="Methyltr_RsmB-F"/>
    <property type="match status" value="1"/>
</dbReference>
<feature type="binding site" evidence="10">
    <location>
        <position position="290"/>
    </location>
    <ligand>
        <name>S-adenosyl-L-methionine</name>
        <dbReference type="ChEBI" id="CHEBI:59789"/>
    </ligand>
</feature>
<dbReference type="PROSITE" id="PS01153">
    <property type="entry name" value="NOL1_NOP2_SUN"/>
    <property type="match status" value="1"/>
</dbReference>
<evidence type="ECO:0000256" key="4">
    <source>
        <dbReference type="ARBA" id="ARBA00022603"/>
    </source>
</evidence>
<feature type="region of interest" description="Disordered" evidence="11">
    <location>
        <begin position="110"/>
        <end position="141"/>
    </location>
</feature>
<feature type="region of interest" description="Disordered" evidence="11">
    <location>
        <begin position="481"/>
        <end position="511"/>
    </location>
</feature>
<evidence type="ECO:0000256" key="6">
    <source>
        <dbReference type="ARBA" id="ARBA00022691"/>
    </source>
</evidence>
<dbReference type="PRINTS" id="PR02008">
    <property type="entry name" value="RCMTFAMILY"/>
</dbReference>
<keyword evidence="6 10" id="KW-0949">S-adenosyl-L-methionine</keyword>
<feature type="binding site" evidence="10">
    <location>
        <begin position="211"/>
        <end position="217"/>
    </location>
    <ligand>
        <name>S-adenosyl-L-methionine</name>
        <dbReference type="ChEBI" id="CHEBI:59789"/>
    </ligand>
</feature>
<evidence type="ECO:0000313" key="14">
    <source>
        <dbReference type="Proteomes" id="UP001190700"/>
    </source>
</evidence>
<dbReference type="GO" id="GO:0016428">
    <property type="term" value="F:tRNA (cytidine-5-)-methyltransferase activity"/>
    <property type="evidence" value="ECO:0007669"/>
    <property type="project" value="InterPro"/>
</dbReference>
<dbReference type="GO" id="GO:0030488">
    <property type="term" value="P:tRNA methylation"/>
    <property type="evidence" value="ECO:0007669"/>
    <property type="project" value="UniProtKB-ARBA"/>
</dbReference>